<dbReference type="OrthoDB" id="731813at2"/>
<evidence type="ECO:0000313" key="2">
    <source>
        <dbReference type="Proteomes" id="UP000286246"/>
    </source>
</evidence>
<dbReference type="SUPFAM" id="SSF48452">
    <property type="entry name" value="TPR-like"/>
    <property type="match status" value="1"/>
</dbReference>
<dbReference type="Proteomes" id="UP000286246">
    <property type="component" value="Unassembled WGS sequence"/>
</dbReference>
<reference evidence="1 2" key="1">
    <citation type="submission" date="2018-09" db="EMBL/GenBank/DDBJ databases">
        <title>Genomic Encyclopedia of Type Strains, Phase III (KMG-III): the genomes of soil and plant-associated and newly described type strains.</title>
        <authorList>
            <person name="Whitman W."/>
        </authorList>
    </citation>
    <scope>NUCLEOTIDE SEQUENCE [LARGE SCALE GENOMIC DNA]</scope>
    <source>
        <strain evidence="1 2">CECT 7938</strain>
    </source>
</reference>
<dbReference type="PROSITE" id="PS51257">
    <property type="entry name" value="PROKAR_LIPOPROTEIN"/>
    <property type="match status" value="1"/>
</dbReference>
<evidence type="ECO:0008006" key="3">
    <source>
        <dbReference type="Google" id="ProtNLM"/>
    </source>
</evidence>
<dbReference type="EMBL" id="RAPY01000008">
    <property type="protein sequence ID" value="RKE42517.1"/>
    <property type="molecule type" value="Genomic_DNA"/>
</dbReference>
<sequence length="413" mass="45615">MSIKIKDIWKAGFVCMAVLSFSSCDKWVNDTKLPDNTIDESQLNNIAMLGRIEKGAYVYGPVIAGVWRAGATSASDLLVASGAIVDEIVPTAVPNSPFYKELDEDKLTPDNTSLFSVWSNVQNYRARAEDAIANAESLNPTDEDGIKIKQAALVNARLHAGYAWLLMADYFSVSNTSHSVYADHKEVSHQEAYTKAQTYWQQALPAASDTEKRLLHALLTKLGIHTGNYPLAVQHINQSFTATENFSFLNTVGTVSNGFFNALNINSRDAAVDPSLVAASKTIADKARVPVVKAAKGHWSLTLFKERDPLLVSDFDEMQLIRAELVVRGLIPGNAVELVNSVISKYDASGASNYTPSTTLTLNDIVVVRRIFLSWRGTRIIDLRRFKIDGDVNPGFTQRKWQWIGIPEIETQF</sequence>
<keyword evidence="2" id="KW-1185">Reference proteome</keyword>
<dbReference type="InterPro" id="IPR011990">
    <property type="entry name" value="TPR-like_helical_dom_sf"/>
</dbReference>
<comment type="caution">
    <text evidence="1">The sequence shown here is derived from an EMBL/GenBank/DDBJ whole genome shotgun (WGS) entry which is preliminary data.</text>
</comment>
<name>A0A420ADG6_SPHD1</name>
<gene>
    <name evidence="1" type="ORF">DFQ12_5427</name>
</gene>
<proteinExistence type="predicted"/>
<dbReference type="AlphaFoldDB" id="A0A420ADG6"/>
<dbReference type="Gene3D" id="1.25.40.390">
    <property type="match status" value="1"/>
</dbReference>
<dbReference type="RefSeq" id="WP_147420483.1">
    <property type="nucleotide sequence ID" value="NZ_RAPY01000008.1"/>
</dbReference>
<accession>A0A420ADG6</accession>
<organism evidence="1 2">
    <name type="scientific">Sphingobacterium detergens</name>
    <dbReference type="NCBI Taxonomy" id="1145106"/>
    <lineage>
        <taxon>Bacteria</taxon>
        <taxon>Pseudomonadati</taxon>
        <taxon>Bacteroidota</taxon>
        <taxon>Sphingobacteriia</taxon>
        <taxon>Sphingobacteriales</taxon>
        <taxon>Sphingobacteriaceae</taxon>
        <taxon>Sphingobacterium</taxon>
    </lineage>
</organism>
<protein>
    <recommendedName>
        <fullName evidence="3">SusD-like starch-binding protein associating with outer membrane</fullName>
    </recommendedName>
</protein>
<evidence type="ECO:0000313" key="1">
    <source>
        <dbReference type="EMBL" id="RKE42517.1"/>
    </source>
</evidence>